<evidence type="ECO:0000313" key="6">
    <source>
        <dbReference type="Proteomes" id="UP001596505"/>
    </source>
</evidence>
<sequence>MAKEAAKTGAGPTALVAIEQYFPKHERIIEDDLAHQILPSGRAFLRLMKLHSIRDWMVRFTEKSFPGMWSLMMCRKRYVDEKLIESIHAIEAVVNLGAGFDTRAYRLPTLHHVPFWELDQPETIRSKESQLRKVLGVIPTHVKLVEIDFDHEDLCSVLESQAYSTNMRTFYIWEAVTQYLTEKGIRSIFSFLSNAAPGSRIVFTYVRKDFLDGREMYGWEKGYKRFVTNKIWIFGMEPGEWPSFLNDYGWQVIEDIGFDEIAEKYVKPTGRMLASTPIERVVYAEKL</sequence>
<organism evidence="5 6">
    <name type="scientific">Scopulibacillus cellulosilyticus</name>
    <dbReference type="NCBI Taxonomy" id="2665665"/>
    <lineage>
        <taxon>Bacteria</taxon>
        <taxon>Bacillati</taxon>
        <taxon>Bacillota</taxon>
        <taxon>Bacilli</taxon>
        <taxon>Bacillales</taxon>
        <taxon>Sporolactobacillaceae</taxon>
        <taxon>Scopulibacillus</taxon>
    </lineage>
</organism>
<dbReference type="InterPro" id="IPR007213">
    <property type="entry name" value="Ppm1/Ppm2/Tcmp"/>
</dbReference>
<dbReference type="PANTHER" id="PTHR43619:SF2">
    <property type="entry name" value="S-ADENOSYL-L-METHIONINE-DEPENDENT METHYLTRANSFERASES SUPERFAMILY PROTEIN"/>
    <property type="match status" value="1"/>
</dbReference>
<keyword evidence="3 5" id="KW-0808">Transferase</keyword>
<dbReference type="SUPFAM" id="SSF53335">
    <property type="entry name" value="S-adenosyl-L-methionine-dependent methyltransferases"/>
    <property type="match status" value="1"/>
</dbReference>
<evidence type="ECO:0000256" key="2">
    <source>
        <dbReference type="ARBA" id="ARBA00022603"/>
    </source>
</evidence>
<dbReference type="Proteomes" id="UP001596505">
    <property type="component" value="Unassembled WGS sequence"/>
</dbReference>
<accession>A0ABW2PXH8</accession>
<dbReference type="Gene3D" id="3.40.50.150">
    <property type="entry name" value="Vaccinia Virus protein VP39"/>
    <property type="match status" value="1"/>
</dbReference>
<dbReference type="InterPro" id="IPR029063">
    <property type="entry name" value="SAM-dependent_MTases_sf"/>
</dbReference>
<evidence type="ECO:0000256" key="3">
    <source>
        <dbReference type="ARBA" id="ARBA00022679"/>
    </source>
</evidence>
<comment type="caution">
    <text evidence="5">The sequence shown here is derived from an EMBL/GenBank/DDBJ whole genome shotgun (WGS) entry which is preliminary data.</text>
</comment>
<protein>
    <recommendedName>
        <fullName evidence="4">S-adenosyl-L-methionine-dependent methyltransferase</fullName>
        <ecNumber evidence="4">2.1.1.-</ecNumber>
    </recommendedName>
</protein>
<gene>
    <name evidence="5" type="ORF">ACFQRG_13985</name>
</gene>
<dbReference type="EMBL" id="JBHTCO010000017">
    <property type="protein sequence ID" value="MFC7394063.1"/>
    <property type="molecule type" value="Genomic_DNA"/>
</dbReference>
<evidence type="ECO:0000256" key="1">
    <source>
        <dbReference type="ARBA" id="ARBA00008138"/>
    </source>
</evidence>
<proteinExistence type="inferred from homology"/>
<keyword evidence="2 4" id="KW-0489">Methyltransferase</keyword>
<dbReference type="EC" id="2.1.1.-" evidence="4"/>
<reference evidence="6" key="1">
    <citation type="journal article" date="2019" name="Int. J. Syst. Evol. Microbiol.">
        <title>The Global Catalogue of Microorganisms (GCM) 10K type strain sequencing project: providing services to taxonomists for standard genome sequencing and annotation.</title>
        <authorList>
            <consortium name="The Broad Institute Genomics Platform"/>
            <consortium name="The Broad Institute Genome Sequencing Center for Infectious Disease"/>
            <person name="Wu L."/>
            <person name="Ma J."/>
        </authorList>
    </citation>
    <scope>NUCLEOTIDE SEQUENCE [LARGE SCALE GENOMIC DNA]</scope>
    <source>
        <strain evidence="6">CGMCC 1.16305</strain>
    </source>
</reference>
<evidence type="ECO:0000313" key="5">
    <source>
        <dbReference type="EMBL" id="MFC7394063.1"/>
    </source>
</evidence>
<dbReference type="PANTHER" id="PTHR43619">
    <property type="entry name" value="S-ADENOSYL-L-METHIONINE-DEPENDENT METHYLTRANSFERASE YKTD-RELATED"/>
    <property type="match status" value="1"/>
</dbReference>
<evidence type="ECO:0000256" key="4">
    <source>
        <dbReference type="RuleBase" id="RU362030"/>
    </source>
</evidence>
<dbReference type="Pfam" id="PF04072">
    <property type="entry name" value="LCM"/>
    <property type="match status" value="1"/>
</dbReference>
<dbReference type="GO" id="GO:0032259">
    <property type="term" value="P:methylation"/>
    <property type="evidence" value="ECO:0007669"/>
    <property type="project" value="UniProtKB-KW"/>
</dbReference>
<dbReference type="GO" id="GO:0008168">
    <property type="term" value="F:methyltransferase activity"/>
    <property type="evidence" value="ECO:0007669"/>
    <property type="project" value="UniProtKB-KW"/>
</dbReference>
<name>A0ABW2PXH8_9BACL</name>
<dbReference type="RefSeq" id="WP_380967025.1">
    <property type="nucleotide sequence ID" value="NZ_JBHTCO010000017.1"/>
</dbReference>
<dbReference type="InterPro" id="IPR011610">
    <property type="entry name" value="SAM_mthyl_Trfase_ML2640-like"/>
</dbReference>
<dbReference type="NCBIfam" id="TIGR00027">
    <property type="entry name" value="mthyl_TIGR00027"/>
    <property type="match status" value="1"/>
</dbReference>
<keyword evidence="4" id="KW-0949">S-adenosyl-L-methionine</keyword>
<keyword evidence="6" id="KW-1185">Reference proteome</keyword>
<comment type="similarity">
    <text evidence="1 4">Belongs to the UPF0677 family.</text>
</comment>
<comment type="function">
    <text evidence="4">Exhibits S-adenosyl-L-methionine-dependent methyltransferase activity.</text>
</comment>